<evidence type="ECO:0000259" key="8">
    <source>
        <dbReference type="SMART" id="SM00858"/>
    </source>
</evidence>
<evidence type="ECO:0000256" key="7">
    <source>
        <dbReference type="RuleBase" id="RU362063"/>
    </source>
</evidence>
<keyword evidence="5 7" id="KW-0574">Periplasm</keyword>
<dbReference type="Proteomes" id="UP000259273">
    <property type="component" value="Unassembled WGS sequence"/>
</dbReference>
<feature type="non-terminal residue" evidence="9">
    <location>
        <position position="1"/>
    </location>
</feature>
<evidence type="ECO:0000256" key="2">
    <source>
        <dbReference type="ARBA" id="ARBA00010474"/>
    </source>
</evidence>
<dbReference type="Pfam" id="PF17656">
    <property type="entry name" value="ChapFlgA_N"/>
    <property type="match status" value="1"/>
</dbReference>
<dbReference type="InterPro" id="IPR041231">
    <property type="entry name" value="FlgA_N"/>
</dbReference>
<dbReference type="EMBL" id="DMND01000106">
    <property type="protein sequence ID" value="HAN27580.1"/>
    <property type="molecule type" value="Genomic_DNA"/>
</dbReference>
<dbReference type="AlphaFoldDB" id="A0A3C1KLI3"/>
<evidence type="ECO:0000313" key="10">
    <source>
        <dbReference type="Proteomes" id="UP000259273"/>
    </source>
</evidence>
<comment type="caution">
    <text evidence="9">The sequence shown here is derived from an EMBL/GenBank/DDBJ whole genome shotgun (WGS) entry which is preliminary data.</text>
</comment>
<evidence type="ECO:0000256" key="6">
    <source>
        <dbReference type="ARBA" id="ARBA00025643"/>
    </source>
</evidence>
<dbReference type="InterPro" id="IPR013974">
    <property type="entry name" value="SAF"/>
</dbReference>
<dbReference type="Pfam" id="PF13144">
    <property type="entry name" value="ChapFlgA"/>
    <property type="match status" value="1"/>
</dbReference>
<dbReference type="InterPro" id="IPR017585">
    <property type="entry name" value="SAF_FlgA"/>
</dbReference>
<evidence type="ECO:0000256" key="4">
    <source>
        <dbReference type="ARBA" id="ARBA00022729"/>
    </source>
</evidence>
<keyword evidence="9" id="KW-0282">Flagellum</keyword>
<dbReference type="Gene3D" id="3.90.1210.10">
    <property type="entry name" value="Antifreeze-like/N-acetylneuraminic acid synthase C-terminal domain"/>
    <property type="match status" value="1"/>
</dbReference>
<reference evidence="9 10" key="1">
    <citation type="journal article" date="2018" name="Nat. Biotechnol.">
        <title>A standardized bacterial taxonomy based on genome phylogeny substantially revises the tree of life.</title>
        <authorList>
            <person name="Parks D.H."/>
            <person name="Chuvochina M."/>
            <person name="Waite D.W."/>
            <person name="Rinke C."/>
            <person name="Skarshewski A."/>
            <person name="Chaumeil P.A."/>
            <person name="Hugenholtz P."/>
        </authorList>
    </citation>
    <scope>NUCLEOTIDE SEQUENCE [LARGE SCALE GENOMIC DNA]</scope>
    <source>
        <strain evidence="9">UBA9158</strain>
    </source>
</reference>
<protein>
    <recommendedName>
        <fullName evidence="3 7">Flagella basal body P-ring formation protein FlgA</fullName>
    </recommendedName>
</protein>
<feature type="domain" description="SAF" evidence="8">
    <location>
        <begin position="75"/>
        <end position="137"/>
    </location>
</feature>
<dbReference type="InterPro" id="IPR039246">
    <property type="entry name" value="Flagellar_FlgA"/>
</dbReference>
<comment type="function">
    <text evidence="6 7">Involved in the assembly process of the P-ring formation. It may associate with FlgF on the rod constituting a structure essential for the P-ring assembly or may act as a modulator protein for the P-ring assembly.</text>
</comment>
<organism evidence="9 10">
    <name type="scientific">Haliea salexigens</name>
    <dbReference type="NCBI Taxonomy" id="287487"/>
    <lineage>
        <taxon>Bacteria</taxon>
        <taxon>Pseudomonadati</taxon>
        <taxon>Pseudomonadota</taxon>
        <taxon>Gammaproteobacteria</taxon>
        <taxon>Cellvibrionales</taxon>
        <taxon>Halieaceae</taxon>
        <taxon>Haliea</taxon>
    </lineage>
</organism>
<dbReference type="NCBIfam" id="TIGR03170">
    <property type="entry name" value="flgA_cterm"/>
    <property type="match status" value="1"/>
</dbReference>
<dbReference type="GO" id="GO:0042597">
    <property type="term" value="C:periplasmic space"/>
    <property type="evidence" value="ECO:0007669"/>
    <property type="project" value="UniProtKB-SubCell"/>
</dbReference>
<accession>A0A3C1KLI3</accession>
<proteinExistence type="inferred from homology"/>
<name>A0A3C1KLI3_9GAMM</name>
<keyword evidence="7" id="KW-1005">Bacterial flagellum biogenesis</keyword>
<evidence type="ECO:0000313" key="9">
    <source>
        <dbReference type="EMBL" id="HAN27580.1"/>
    </source>
</evidence>
<dbReference type="Gene3D" id="2.30.30.760">
    <property type="match status" value="1"/>
</dbReference>
<keyword evidence="9" id="KW-0969">Cilium</keyword>
<comment type="subcellular location">
    <subcellularLocation>
        <location evidence="1 7">Periplasm</location>
    </subcellularLocation>
</comment>
<evidence type="ECO:0000256" key="3">
    <source>
        <dbReference type="ARBA" id="ARBA00014754"/>
    </source>
</evidence>
<gene>
    <name evidence="9" type="primary">flgA</name>
    <name evidence="9" type="ORF">DCP75_07650</name>
</gene>
<dbReference type="PANTHER" id="PTHR36307:SF1">
    <property type="entry name" value="FLAGELLA BASAL BODY P-RING FORMATION PROTEIN FLGA"/>
    <property type="match status" value="1"/>
</dbReference>
<keyword evidence="4" id="KW-0732">Signal</keyword>
<evidence type="ECO:0000256" key="5">
    <source>
        <dbReference type="ARBA" id="ARBA00022764"/>
    </source>
</evidence>
<evidence type="ECO:0000256" key="1">
    <source>
        <dbReference type="ARBA" id="ARBA00004418"/>
    </source>
</evidence>
<keyword evidence="9" id="KW-0966">Cell projection</keyword>
<dbReference type="STRING" id="1121937.GCA_000423125_00683"/>
<dbReference type="GO" id="GO:0044780">
    <property type="term" value="P:bacterial-type flagellum assembly"/>
    <property type="evidence" value="ECO:0007669"/>
    <property type="project" value="InterPro"/>
</dbReference>
<comment type="similarity">
    <text evidence="2 7">Belongs to the FlgA family.</text>
</comment>
<dbReference type="CDD" id="cd11614">
    <property type="entry name" value="SAF_CpaB_FlgA_like"/>
    <property type="match status" value="1"/>
</dbReference>
<sequence>ATRAATDAAQAQGYSDLEITARPLDSRLRLQACAEPLETFSSPNASVLGPVSVGVRCAQPSAWTLYVRLDVSTRATLPVLTDNLPRGTVISERDLILVERTITNATDAVILDSQQAIGLELVRPASAGSTLRHSQLRPPQLIARGQTVTLIAGSEGLQVTMQGRAMANAAAGDRLLVTNLASGRRVEGIVSADGSVHIP</sequence>
<dbReference type="SMART" id="SM00858">
    <property type="entry name" value="SAF"/>
    <property type="match status" value="1"/>
</dbReference>
<dbReference type="PANTHER" id="PTHR36307">
    <property type="entry name" value="FLAGELLA BASAL BODY P-RING FORMATION PROTEIN FLGA"/>
    <property type="match status" value="1"/>
</dbReference>